<evidence type="ECO:0000313" key="2">
    <source>
        <dbReference type="EnsemblMetazoa" id="ISCW013516-PA"/>
    </source>
</evidence>
<name>B7QI14_IXOSC</name>
<evidence type="ECO:0000313" key="3">
    <source>
        <dbReference type="Proteomes" id="UP000001555"/>
    </source>
</evidence>
<gene>
    <name evidence="1" type="ORF">IscW_ISCW013516</name>
</gene>
<dbReference type="EMBL" id="DS942786">
    <property type="protein sequence ID" value="EEC18486.1"/>
    <property type="molecule type" value="Genomic_DNA"/>
</dbReference>
<organism>
    <name type="scientific">Ixodes scapularis</name>
    <name type="common">Black-legged tick</name>
    <name type="synonym">Deer tick</name>
    <dbReference type="NCBI Taxonomy" id="6945"/>
    <lineage>
        <taxon>Eukaryota</taxon>
        <taxon>Metazoa</taxon>
        <taxon>Ecdysozoa</taxon>
        <taxon>Arthropoda</taxon>
        <taxon>Chelicerata</taxon>
        <taxon>Arachnida</taxon>
        <taxon>Acari</taxon>
        <taxon>Parasitiformes</taxon>
        <taxon>Ixodida</taxon>
        <taxon>Ixodoidea</taxon>
        <taxon>Ixodidae</taxon>
        <taxon>Ixodinae</taxon>
        <taxon>Ixodes</taxon>
    </lineage>
</organism>
<dbReference type="PaxDb" id="6945-B7QI14"/>
<protein>
    <submittedName>
        <fullName evidence="1 2">Uncharacterized protein</fullName>
    </submittedName>
</protein>
<dbReference type="Proteomes" id="UP000001555">
    <property type="component" value="Unassembled WGS sequence"/>
</dbReference>
<keyword evidence="3" id="KW-1185">Reference proteome</keyword>
<accession>B7QI14</accession>
<dbReference type="AlphaFoldDB" id="B7QI14"/>
<dbReference type="EnsemblMetazoa" id="ISCW013516-RA">
    <property type="protein sequence ID" value="ISCW013516-PA"/>
    <property type="gene ID" value="ISCW013516"/>
</dbReference>
<proteinExistence type="predicted"/>
<reference evidence="2" key="2">
    <citation type="submission" date="2020-05" db="UniProtKB">
        <authorList>
            <consortium name="EnsemblMetazoa"/>
        </authorList>
    </citation>
    <scope>IDENTIFICATION</scope>
    <source>
        <strain evidence="2">wikel</strain>
    </source>
</reference>
<reference evidence="1 3" key="1">
    <citation type="submission" date="2008-03" db="EMBL/GenBank/DDBJ databases">
        <title>Annotation of Ixodes scapularis.</title>
        <authorList>
            <consortium name="Ixodes scapularis Genome Project Consortium"/>
            <person name="Caler E."/>
            <person name="Hannick L.I."/>
            <person name="Bidwell S."/>
            <person name="Joardar V."/>
            <person name="Thiagarajan M."/>
            <person name="Amedeo P."/>
            <person name="Galinsky K.J."/>
            <person name="Schobel S."/>
            <person name="Inman J."/>
            <person name="Hostetler J."/>
            <person name="Miller J."/>
            <person name="Hammond M."/>
            <person name="Megy K."/>
            <person name="Lawson D."/>
            <person name="Kodira C."/>
            <person name="Sutton G."/>
            <person name="Meyer J."/>
            <person name="Hill C.A."/>
            <person name="Birren B."/>
            <person name="Nene V."/>
            <person name="Collins F."/>
            <person name="Alarcon-Chaidez F."/>
            <person name="Wikel S."/>
            <person name="Strausberg R."/>
        </authorList>
    </citation>
    <scope>NUCLEOTIDE SEQUENCE [LARGE SCALE GENOMIC DNA]</scope>
    <source>
        <strain evidence="3">Wikel</strain>
        <strain evidence="1">Wikel colony</strain>
    </source>
</reference>
<dbReference type="HOGENOM" id="CLU_2796828_0_0_1"/>
<dbReference type="EMBL" id="ABJB010253499">
    <property type="status" value="NOT_ANNOTATED_CDS"/>
    <property type="molecule type" value="Genomic_DNA"/>
</dbReference>
<evidence type="ECO:0000313" key="1">
    <source>
        <dbReference type="EMBL" id="EEC18486.1"/>
    </source>
</evidence>
<sequence>MRRTTQAYPIVFLEGLVFRDHAPAAAIDDVFADTGLRSGGSERSVGLGGTHVRCQAAGVVQDGEKRRY</sequence>
<dbReference type="VEuPathDB" id="VectorBase:ISCI013516"/>
<dbReference type="InParanoid" id="B7QI14"/>
<dbReference type="VEuPathDB" id="VectorBase:ISCW013516"/>